<gene>
    <name evidence="2" type="ORF">RUM44_012506</name>
</gene>
<keyword evidence="3" id="KW-1185">Reference proteome</keyword>
<evidence type="ECO:0000256" key="1">
    <source>
        <dbReference type="SAM" id="MobiDB-lite"/>
    </source>
</evidence>
<evidence type="ECO:0000313" key="2">
    <source>
        <dbReference type="EMBL" id="KAK6640809.1"/>
    </source>
</evidence>
<proteinExistence type="predicted"/>
<comment type="caution">
    <text evidence="2">The sequence shown here is derived from an EMBL/GenBank/DDBJ whole genome shotgun (WGS) entry which is preliminary data.</text>
</comment>
<reference evidence="2 3" key="1">
    <citation type="submission" date="2023-09" db="EMBL/GenBank/DDBJ databases">
        <title>Genomes of two closely related lineages of the louse Polyplax serrata with different host specificities.</title>
        <authorList>
            <person name="Martinu J."/>
            <person name="Tarabai H."/>
            <person name="Stefka J."/>
            <person name="Hypsa V."/>
        </authorList>
    </citation>
    <scope>NUCLEOTIDE SEQUENCE [LARGE SCALE GENOMIC DNA]</scope>
    <source>
        <strain evidence="2">98ZLc_SE</strain>
    </source>
</reference>
<dbReference type="EMBL" id="JAWJWF010000001">
    <property type="protein sequence ID" value="KAK6640809.1"/>
    <property type="molecule type" value="Genomic_DNA"/>
</dbReference>
<dbReference type="Proteomes" id="UP001359485">
    <property type="component" value="Unassembled WGS sequence"/>
</dbReference>
<protein>
    <submittedName>
        <fullName evidence="2">Uncharacterized protein</fullName>
    </submittedName>
</protein>
<organism evidence="2 3">
    <name type="scientific">Polyplax serrata</name>
    <name type="common">Common mouse louse</name>
    <dbReference type="NCBI Taxonomy" id="468196"/>
    <lineage>
        <taxon>Eukaryota</taxon>
        <taxon>Metazoa</taxon>
        <taxon>Ecdysozoa</taxon>
        <taxon>Arthropoda</taxon>
        <taxon>Hexapoda</taxon>
        <taxon>Insecta</taxon>
        <taxon>Pterygota</taxon>
        <taxon>Neoptera</taxon>
        <taxon>Paraneoptera</taxon>
        <taxon>Psocodea</taxon>
        <taxon>Troctomorpha</taxon>
        <taxon>Phthiraptera</taxon>
        <taxon>Anoplura</taxon>
        <taxon>Polyplacidae</taxon>
        <taxon>Polyplax</taxon>
    </lineage>
</organism>
<name>A0ABR1BFJ7_POLSC</name>
<evidence type="ECO:0000313" key="3">
    <source>
        <dbReference type="Proteomes" id="UP001359485"/>
    </source>
</evidence>
<accession>A0ABR1BFJ7</accession>
<feature type="compositionally biased region" description="Basic and acidic residues" evidence="1">
    <location>
        <begin position="101"/>
        <end position="111"/>
    </location>
</feature>
<feature type="region of interest" description="Disordered" evidence="1">
    <location>
        <begin position="90"/>
        <end position="129"/>
    </location>
</feature>
<sequence>MSNVKYMEMEDIAYKEWSDHLDFVASSRASPWLPAYGYHTPSPIQEIFHSQPDPFLSEYQPTEETFFLPLPFPNYGKISPMCENLDRITRNNQVQKHRSKKDPQTKSKIGEAEVEETYNSRLRGSRRFQ</sequence>